<gene>
    <name evidence="10" type="ORF">DB895_05665</name>
</gene>
<keyword evidence="11" id="KW-1185">Reference proteome</keyword>
<dbReference type="OrthoDB" id="9770036at2"/>
<sequence length="418" mass="45460">MNFKLILNIALHLLQARLKQTVVAAVGVTFGIAMFISLVSFMTGLNDMLDSLMLNRTPHILLYNEVKPLEDQPISLSKEYKKSTNFINSIKPKDRGKSIYNSKTIIRVLKEDPRIIDVAPKVTSPVLFNSGTIEISGVVNGIDVTSEEKLFKVSDNIIVGKVGDLAEYNSIIIGKGLADKMLLSKGDIIKVTTAKGGLASLKIVGISEMGIAAIDDTSSYTSLATAQKLLGEPTGYITDIQIKLYDMASAATVATEFHNRFNLDTIDFKTANAQFETGRTIRTTISYSVGVVLLIVAGFGIYNILNMMIYEKMDSIAILKATGFSGTDVKWIFVSLSIIIGLTGALFGLLFGYIFSSIIDVIPFHTAALPTIKTYPINYSTTHYVIGIVFALFTTTIAGLFPALKASKVDPVEIIRGK</sequence>
<evidence type="ECO:0000256" key="6">
    <source>
        <dbReference type="ARBA" id="ARBA00023136"/>
    </source>
</evidence>
<dbReference type="GO" id="GO:0098797">
    <property type="term" value="C:plasma membrane protein complex"/>
    <property type="evidence" value="ECO:0007669"/>
    <property type="project" value="TreeGrafter"/>
</dbReference>
<feature type="transmembrane region" description="Helical" evidence="7">
    <location>
        <begin position="287"/>
        <end position="310"/>
    </location>
</feature>
<keyword evidence="6 7" id="KW-0472">Membrane</keyword>
<feature type="domain" description="MacB-like periplasmic core" evidence="9">
    <location>
        <begin position="21"/>
        <end position="257"/>
    </location>
</feature>
<evidence type="ECO:0000259" key="9">
    <source>
        <dbReference type="Pfam" id="PF12704"/>
    </source>
</evidence>
<evidence type="ECO:0000256" key="3">
    <source>
        <dbReference type="ARBA" id="ARBA00022475"/>
    </source>
</evidence>
<accession>A0A2U1JLC8</accession>
<dbReference type="AlphaFoldDB" id="A0A2U1JLC8"/>
<keyword evidence="5 7" id="KW-1133">Transmembrane helix</keyword>
<evidence type="ECO:0000256" key="5">
    <source>
        <dbReference type="ARBA" id="ARBA00022989"/>
    </source>
</evidence>
<comment type="caution">
    <text evidence="10">The sequence shown here is derived from an EMBL/GenBank/DDBJ whole genome shotgun (WGS) entry which is preliminary data.</text>
</comment>
<dbReference type="Pfam" id="PF02687">
    <property type="entry name" value="FtsX"/>
    <property type="match status" value="1"/>
</dbReference>
<dbReference type="PANTHER" id="PTHR30489">
    <property type="entry name" value="LIPOPROTEIN-RELEASING SYSTEM TRANSMEMBRANE PROTEIN LOLE"/>
    <property type="match status" value="1"/>
</dbReference>
<feature type="transmembrane region" description="Helical" evidence="7">
    <location>
        <begin position="331"/>
        <end position="355"/>
    </location>
</feature>
<evidence type="ECO:0000256" key="4">
    <source>
        <dbReference type="ARBA" id="ARBA00022692"/>
    </source>
</evidence>
<comment type="subcellular location">
    <subcellularLocation>
        <location evidence="1">Cell membrane</location>
        <topology evidence="1">Multi-pass membrane protein</topology>
    </subcellularLocation>
</comment>
<comment type="similarity">
    <text evidence="2">Belongs to the ABC-4 integral membrane protein family. LolC/E subfamily.</text>
</comment>
<name>A0A2U1JLC8_9FLAO</name>
<dbReference type="Proteomes" id="UP000245449">
    <property type="component" value="Unassembled WGS sequence"/>
</dbReference>
<keyword evidence="4 7" id="KW-0812">Transmembrane</keyword>
<dbReference type="InterPro" id="IPR025857">
    <property type="entry name" value="MacB_PCD"/>
</dbReference>
<protein>
    <submittedName>
        <fullName evidence="10">ABC transporter</fullName>
    </submittedName>
</protein>
<dbReference type="EMBL" id="QCZI01000005">
    <property type="protein sequence ID" value="PWA05976.1"/>
    <property type="molecule type" value="Genomic_DNA"/>
</dbReference>
<dbReference type="PANTHER" id="PTHR30489:SF0">
    <property type="entry name" value="LIPOPROTEIN-RELEASING SYSTEM TRANSMEMBRANE PROTEIN LOLE"/>
    <property type="match status" value="1"/>
</dbReference>
<evidence type="ECO:0000256" key="1">
    <source>
        <dbReference type="ARBA" id="ARBA00004651"/>
    </source>
</evidence>
<proteinExistence type="inferred from homology"/>
<evidence type="ECO:0000256" key="2">
    <source>
        <dbReference type="ARBA" id="ARBA00005236"/>
    </source>
</evidence>
<evidence type="ECO:0000259" key="8">
    <source>
        <dbReference type="Pfam" id="PF02687"/>
    </source>
</evidence>
<dbReference type="InterPro" id="IPR051447">
    <property type="entry name" value="Lipoprotein-release_system"/>
</dbReference>
<organism evidence="10 11">
    <name type="scientific">Flavobacterium psychrotolerans</name>
    <dbReference type="NCBI Taxonomy" id="2169410"/>
    <lineage>
        <taxon>Bacteria</taxon>
        <taxon>Pseudomonadati</taxon>
        <taxon>Bacteroidota</taxon>
        <taxon>Flavobacteriia</taxon>
        <taxon>Flavobacteriales</taxon>
        <taxon>Flavobacteriaceae</taxon>
        <taxon>Flavobacterium</taxon>
    </lineage>
</organism>
<evidence type="ECO:0000256" key="7">
    <source>
        <dbReference type="SAM" id="Phobius"/>
    </source>
</evidence>
<feature type="transmembrane region" description="Helical" evidence="7">
    <location>
        <begin position="384"/>
        <end position="404"/>
    </location>
</feature>
<evidence type="ECO:0000313" key="10">
    <source>
        <dbReference type="EMBL" id="PWA05976.1"/>
    </source>
</evidence>
<keyword evidence="3" id="KW-1003">Cell membrane</keyword>
<dbReference type="InterPro" id="IPR003838">
    <property type="entry name" value="ABC3_permease_C"/>
</dbReference>
<dbReference type="GO" id="GO:0044874">
    <property type="term" value="P:lipoprotein localization to outer membrane"/>
    <property type="evidence" value="ECO:0007669"/>
    <property type="project" value="TreeGrafter"/>
</dbReference>
<reference evidence="10 11" key="1">
    <citation type="submission" date="2018-04" db="EMBL/GenBank/DDBJ databases">
        <title>Flavobacterium sp. nov., isolated from glacier ice.</title>
        <authorList>
            <person name="Liu Q."/>
            <person name="Xin Y.-H."/>
        </authorList>
    </citation>
    <scope>NUCLEOTIDE SEQUENCE [LARGE SCALE GENOMIC DNA]</scope>
    <source>
        <strain evidence="10 11">RB1R5</strain>
    </source>
</reference>
<feature type="transmembrane region" description="Helical" evidence="7">
    <location>
        <begin position="21"/>
        <end position="45"/>
    </location>
</feature>
<evidence type="ECO:0000313" key="11">
    <source>
        <dbReference type="Proteomes" id="UP000245449"/>
    </source>
</evidence>
<dbReference type="Pfam" id="PF12704">
    <property type="entry name" value="MacB_PCD"/>
    <property type="match status" value="1"/>
</dbReference>
<feature type="domain" description="ABC3 transporter permease C-terminal" evidence="8">
    <location>
        <begin position="288"/>
        <end position="411"/>
    </location>
</feature>
<dbReference type="RefSeq" id="WP_116724461.1">
    <property type="nucleotide sequence ID" value="NZ_QCZI01000005.1"/>
</dbReference>